<protein>
    <submittedName>
        <fullName evidence="1">Uncharacterized protein</fullName>
    </submittedName>
</protein>
<evidence type="ECO:0000313" key="1">
    <source>
        <dbReference type="EMBL" id="MRS63032.1"/>
    </source>
</evidence>
<dbReference type="Proteomes" id="UP000441754">
    <property type="component" value="Unassembled WGS sequence"/>
</dbReference>
<dbReference type="OrthoDB" id="9862216at2"/>
<dbReference type="AlphaFoldDB" id="A0A7K0EMU1"/>
<accession>A0A7K0EMU1</accession>
<keyword evidence="2" id="KW-1185">Reference proteome</keyword>
<dbReference type="EMBL" id="WJXZ01000009">
    <property type="protein sequence ID" value="MRS63032.1"/>
    <property type="molecule type" value="Genomic_DNA"/>
</dbReference>
<evidence type="ECO:0000313" key="2">
    <source>
        <dbReference type="Proteomes" id="UP000441754"/>
    </source>
</evidence>
<proteinExistence type="predicted"/>
<gene>
    <name evidence="1" type="ORF">GJJ30_17160</name>
</gene>
<comment type="caution">
    <text evidence="1">The sequence shown here is derived from an EMBL/GenBank/DDBJ whole genome shotgun (WGS) entry which is preliminary data.</text>
</comment>
<organism evidence="1 2">
    <name type="scientific">Larkinella terrae</name>
    <dbReference type="NCBI Taxonomy" id="2025311"/>
    <lineage>
        <taxon>Bacteria</taxon>
        <taxon>Pseudomonadati</taxon>
        <taxon>Bacteroidota</taxon>
        <taxon>Cytophagia</taxon>
        <taxon>Cytophagales</taxon>
        <taxon>Spirosomataceae</taxon>
        <taxon>Larkinella</taxon>
    </lineage>
</organism>
<reference evidence="1 2" key="1">
    <citation type="journal article" date="2018" name="Antonie Van Leeuwenhoek">
        <title>Larkinella terrae sp. nov., isolated from soil on Jeju Island, South Korea.</title>
        <authorList>
            <person name="Ten L.N."/>
            <person name="Jeon J."/>
            <person name="Park S.J."/>
            <person name="Park S."/>
            <person name="Lee S.Y."/>
            <person name="Kim M.K."/>
            <person name="Jung H.Y."/>
        </authorList>
    </citation>
    <scope>NUCLEOTIDE SEQUENCE [LARGE SCALE GENOMIC DNA]</scope>
    <source>
        <strain evidence="1 2">KCTC 52001</strain>
    </source>
</reference>
<dbReference type="RefSeq" id="WP_154176385.1">
    <property type="nucleotide sequence ID" value="NZ_WJXZ01000009.1"/>
</dbReference>
<sequence length="87" mass="10260">MTAKKNRVDFDDNQSIPPHITYELLTKYLENECTKDEKEVIDQWYDSYDANPNVVPAPDEKEEDINLKMFLNIRKRLGKNSPENTIE</sequence>
<name>A0A7K0EMU1_9BACT</name>